<dbReference type="GO" id="GO:0003676">
    <property type="term" value="F:nucleic acid binding"/>
    <property type="evidence" value="ECO:0007669"/>
    <property type="project" value="InterPro"/>
</dbReference>
<dbReference type="SUPFAM" id="SSF54928">
    <property type="entry name" value="RNA-binding domain, RBD"/>
    <property type="match status" value="1"/>
</dbReference>
<protein>
    <submittedName>
        <fullName evidence="3">Mei2-like RNA recognition, RNA-binding domain superfamily</fullName>
    </submittedName>
</protein>
<sequence>MSSSKSNMNTAGRSNGGAPRALPAGVALPLQPKGTTKAEVPRAIASSSKVNTQQPSVFGNVNNLTDATRSMQLNGQATKFQPSQPQNPYMKSLLRDSEPDKAPTPVVYDKPLIVHGDVAGKGKAPAAKETSPIGTRPQGALFVNTIFTTDVGQAFQGGHFIRIRNIKDIHEWHNGVNHFRDDWNIEIDPRLYDIKVSYPNDRRTSLSIYLCVDDIKQAGVIVEQLPVCMSQWQVEHVSFSAYAAAPGKGANTAKPPLHYDGQVHIVAQPDDPELDLADDSTNILEKGIYELAQEYGYVHAFTKIIVGDSSYLHFRVEFNSIRSAHHLINEVNTMNPHPVGDWLTIAFPYTERSSQDSDDDDDTTITSTSESNSAPNGITTSPTGRTAWSTGADGRYIMQKPPVIAPKFNSNRQAPQPMPPFPPMQMPMPMQLYNAAHPLSQDARFFQEQNPMAGHGPFMGGQGHGGQVVVYDREVRGSRSHGWGTGPLNRVHGSRRDNHNMDPNEPQSINLERLALGHDVRTTIMLRNIPNQWNYRDLKARLDQICAGKYDFTYLRIDFEKATNVGYGFINLTHPDHVVPFVKAIVGAEWAPGMYPRKIGQISYATIQGIDCLTEKFRNSAIMSEFPDYRPKLWYTAADAPSQHLIGTEKPFPAPNNHTKTQRSHDNAGTIGLYAPRSSLRGGDRSRRSNYDRGTQHQLEEDAYYAGPSYGYDNYTAAARGPIAPPPGAFYPPAGYAMPYYPPPTQYYGYPAFGHPGYQVPHPQQWVTPYNNVPASRLRTISQGRLAGRPQNVTVAQSHIPRSFGQQATTSGGAPGSSAATNQTEMEN</sequence>
<feature type="compositionally biased region" description="Basic and acidic residues" evidence="1">
    <location>
        <begin position="682"/>
        <end position="700"/>
    </location>
</feature>
<reference evidence="3" key="1">
    <citation type="submission" date="2022-06" db="EMBL/GenBank/DDBJ databases">
        <title>Complete genome sequences of two strains of the flax pathogen Septoria linicola.</title>
        <authorList>
            <person name="Lapalu N."/>
            <person name="Simon A."/>
            <person name="Demenou B."/>
            <person name="Paumier D."/>
            <person name="Guillot M.-P."/>
            <person name="Gout L."/>
            <person name="Valade R."/>
        </authorList>
    </citation>
    <scope>NUCLEOTIDE SEQUENCE</scope>
    <source>
        <strain evidence="3">SE15195</strain>
    </source>
</reference>
<dbReference type="OrthoDB" id="417481at2759"/>
<dbReference type="InterPro" id="IPR035979">
    <property type="entry name" value="RBD_domain_sf"/>
</dbReference>
<feature type="compositionally biased region" description="Polar residues" evidence="1">
    <location>
        <begin position="76"/>
        <end position="89"/>
    </location>
</feature>
<proteinExistence type="predicted"/>
<feature type="region of interest" description="Disordered" evidence="1">
    <location>
        <begin position="76"/>
        <end position="98"/>
    </location>
</feature>
<keyword evidence="4" id="KW-1185">Reference proteome</keyword>
<evidence type="ECO:0000313" key="3">
    <source>
        <dbReference type="EMBL" id="USW51283.1"/>
    </source>
</evidence>
<evidence type="ECO:0000259" key="2">
    <source>
        <dbReference type="Pfam" id="PF04059"/>
    </source>
</evidence>
<feature type="compositionally biased region" description="Polar residues" evidence="1">
    <location>
        <begin position="372"/>
        <end position="389"/>
    </location>
</feature>
<dbReference type="Pfam" id="PF04059">
    <property type="entry name" value="RRM_2"/>
    <property type="match status" value="1"/>
</dbReference>
<dbReference type="AlphaFoldDB" id="A0A9Q9ASE8"/>
<dbReference type="InterPro" id="IPR007201">
    <property type="entry name" value="Mei2-like_Rrm_C"/>
</dbReference>
<feature type="region of interest" description="Disordered" evidence="1">
    <location>
        <begin position="1"/>
        <end position="58"/>
    </location>
</feature>
<feature type="region of interest" description="Disordered" evidence="1">
    <location>
        <begin position="352"/>
        <end position="390"/>
    </location>
</feature>
<evidence type="ECO:0000313" key="4">
    <source>
        <dbReference type="Proteomes" id="UP001056384"/>
    </source>
</evidence>
<feature type="domain" description="Mei2-like C-terminal RNA recognition motif" evidence="2">
    <location>
        <begin position="521"/>
        <end position="618"/>
    </location>
</feature>
<dbReference type="EMBL" id="CP099420">
    <property type="protein sequence ID" value="USW51283.1"/>
    <property type="molecule type" value="Genomic_DNA"/>
</dbReference>
<dbReference type="Proteomes" id="UP001056384">
    <property type="component" value="Chromosome 3"/>
</dbReference>
<feature type="region of interest" description="Disordered" evidence="1">
    <location>
        <begin position="804"/>
        <end position="828"/>
    </location>
</feature>
<evidence type="ECO:0000256" key="1">
    <source>
        <dbReference type="SAM" id="MobiDB-lite"/>
    </source>
</evidence>
<accession>A0A9Q9ASE8</accession>
<organism evidence="3 4">
    <name type="scientific">Septoria linicola</name>
    <dbReference type="NCBI Taxonomy" id="215465"/>
    <lineage>
        <taxon>Eukaryota</taxon>
        <taxon>Fungi</taxon>
        <taxon>Dikarya</taxon>
        <taxon>Ascomycota</taxon>
        <taxon>Pezizomycotina</taxon>
        <taxon>Dothideomycetes</taxon>
        <taxon>Dothideomycetidae</taxon>
        <taxon>Mycosphaerellales</taxon>
        <taxon>Mycosphaerellaceae</taxon>
        <taxon>Septoria</taxon>
    </lineage>
</organism>
<feature type="compositionally biased region" description="Polar residues" evidence="1">
    <location>
        <begin position="1"/>
        <end position="13"/>
    </location>
</feature>
<feature type="compositionally biased region" description="Polar residues" evidence="1">
    <location>
        <begin position="45"/>
        <end position="58"/>
    </location>
</feature>
<feature type="region of interest" description="Disordered" evidence="1">
    <location>
        <begin position="647"/>
        <end position="702"/>
    </location>
</feature>
<name>A0A9Q9ASE8_9PEZI</name>
<feature type="region of interest" description="Disordered" evidence="1">
    <location>
        <begin position="479"/>
        <end position="506"/>
    </location>
</feature>
<gene>
    <name evidence="3" type="ORF">Slin15195_G046020</name>
</gene>